<reference evidence="1" key="1">
    <citation type="journal article" date="2023" name="bioRxiv">
        <title>Improved chromosome-level genome assembly for marigold (Tagetes erecta).</title>
        <authorList>
            <person name="Jiang F."/>
            <person name="Yuan L."/>
            <person name="Wang S."/>
            <person name="Wang H."/>
            <person name="Xu D."/>
            <person name="Wang A."/>
            <person name="Fan W."/>
        </authorList>
    </citation>
    <scope>NUCLEOTIDE SEQUENCE</scope>
    <source>
        <strain evidence="1">WSJ</strain>
        <tissue evidence="1">Leaf</tissue>
    </source>
</reference>
<evidence type="ECO:0000313" key="1">
    <source>
        <dbReference type="EMBL" id="KAK1433711.1"/>
    </source>
</evidence>
<gene>
    <name evidence="1" type="ORF">QVD17_10626</name>
</gene>
<proteinExistence type="predicted"/>
<accession>A0AAD8P6G6</accession>
<name>A0AAD8P6G6_TARER</name>
<organism evidence="1 2">
    <name type="scientific">Tagetes erecta</name>
    <name type="common">African marigold</name>
    <dbReference type="NCBI Taxonomy" id="13708"/>
    <lineage>
        <taxon>Eukaryota</taxon>
        <taxon>Viridiplantae</taxon>
        <taxon>Streptophyta</taxon>
        <taxon>Embryophyta</taxon>
        <taxon>Tracheophyta</taxon>
        <taxon>Spermatophyta</taxon>
        <taxon>Magnoliopsida</taxon>
        <taxon>eudicotyledons</taxon>
        <taxon>Gunneridae</taxon>
        <taxon>Pentapetalae</taxon>
        <taxon>asterids</taxon>
        <taxon>campanulids</taxon>
        <taxon>Asterales</taxon>
        <taxon>Asteraceae</taxon>
        <taxon>Asteroideae</taxon>
        <taxon>Heliantheae alliance</taxon>
        <taxon>Tageteae</taxon>
        <taxon>Tagetes</taxon>
    </lineage>
</organism>
<dbReference type="AlphaFoldDB" id="A0AAD8P6G6"/>
<comment type="caution">
    <text evidence="1">The sequence shown here is derived from an EMBL/GenBank/DDBJ whole genome shotgun (WGS) entry which is preliminary data.</text>
</comment>
<protein>
    <submittedName>
        <fullName evidence="1">Uncharacterized protein</fullName>
    </submittedName>
</protein>
<dbReference type="Proteomes" id="UP001229421">
    <property type="component" value="Unassembled WGS sequence"/>
</dbReference>
<dbReference type="EMBL" id="JAUHHV010000002">
    <property type="protein sequence ID" value="KAK1433711.1"/>
    <property type="molecule type" value="Genomic_DNA"/>
</dbReference>
<sequence>MIWSIYICPLCATVQHISQQYHSPLEQTIHLCYAIFTSVNLSTRSWRFNSAATPQPLGCNHLIRLHYMKIARLD</sequence>
<evidence type="ECO:0000313" key="2">
    <source>
        <dbReference type="Proteomes" id="UP001229421"/>
    </source>
</evidence>
<keyword evidence="2" id="KW-1185">Reference proteome</keyword>